<evidence type="ECO:0000313" key="1">
    <source>
        <dbReference type="EMBL" id="CAI6097683.1"/>
    </source>
</evidence>
<organism evidence="1 2">
    <name type="scientific">Clonostachys chloroleuca</name>
    <dbReference type="NCBI Taxonomy" id="1926264"/>
    <lineage>
        <taxon>Eukaryota</taxon>
        <taxon>Fungi</taxon>
        <taxon>Dikarya</taxon>
        <taxon>Ascomycota</taxon>
        <taxon>Pezizomycotina</taxon>
        <taxon>Sordariomycetes</taxon>
        <taxon>Hypocreomycetidae</taxon>
        <taxon>Hypocreales</taxon>
        <taxon>Bionectriaceae</taxon>
        <taxon>Clonostachys</taxon>
    </lineage>
</organism>
<gene>
    <name evidence="1" type="ORF">CCHLO57077_00008755</name>
</gene>
<dbReference type="Proteomes" id="UP001160390">
    <property type="component" value="Unassembled WGS sequence"/>
</dbReference>
<accession>A0AA35Q6C4</accession>
<reference evidence="1" key="1">
    <citation type="submission" date="2023-01" db="EMBL/GenBank/DDBJ databases">
        <authorList>
            <person name="Piombo E."/>
        </authorList>
    </citation>
    <scope>NUCLEOTIDE SEQUENCE</scope>
</reference>
<sequence length="71" mass="7913">MTPQPTTSGLKKSKTAGSSRFTCPYAWKSRIQEAGLLAEGQDELQMCVQRGCQSGRPKHILRSFDLSLDRQ</sequence>
<name>A0AA35Q6C4_9HYPO</name>
<proteinExistence type="predicted"/>
<protein>
    <submittedName>
        <fullName evidence="1">Uncharacterized protein</fullName>
    </submittedName>
</protein>
<dbReference type="AlphaFoldDB" id="A0AA35Q6C4"/>
<evidence type="ECO:0000313" key="2">
    <source>
        <dbReference type="Proteomes" id="UP001160390"/>
    </source>
</evidence>
<feature type="non-terminal residue" evidence="1">
    <location>
        <position position="71"/>
    </location>
</feature>
<keyword evidence="2" id="KW-1185">Reference proteome</keyword>
<dbReference type="EMBL" id="CABFNP030001292">
    <property type="protein sequence ID" value="CAI6097683.1"/>
    <property type="molecule type" value="Genomic_DNA"/>
</dbReference>
<comment type="caution">
    <text evidence="1">The sequence shown here is derived from an EMBL/GenBank/DDBJ whole genome shotgun (WGS) entry which is preliminary data.</text>
</comment>